<reference evidence="8 9" key="1">
    <citation type="submission" date="2023-05" db="EMBL/GenBank/DDBJ databases">
        <title>Gordonibacter KGMB12511T sp. nov., isolated from faeces of healthy Korean.</title>
        <authorList>
            <person name="Kim H.S."/>
            <person name="Kim J.-S."/>
            <person name="Suh M.K."/>
            <person name="Eom M.K."/>
            <person name="Do H.E."/>
            <person name="Lee J.-S."/>
        </authorList>
    </citation>
    <scope>NUCLEOTIDE SEQUENCE [LARGE SCALE GENOMIC DNA]</scope>
    <source>
        <strain evidence="8 9">KGMB12511</strain>
    </source>
</reference>
<dbReference type="PROSITE" id="PS51379">
    <property type="entry name" value="4FE4S_FER_2"/>
    <property type="match status" value="1"/>
</dbReference>
<keyword evidence="2" id="KW-0004">4Fe-4S</keyword>
<keyword evidence="6" id="KW-0411">Iron-sulfur</keyword>
<dbReference type="EMBL" id="JASJEU010000005">
    <property type="protein sequence ID" value="MDJ1649729.1"/>
    <property type="molecule type" value="Genomic_DNA"/>
</dbReference>
<evidence type="ECO:0000256" key="4">
    <source>
        <dbReference type="ARBA" id="ARBA00022737"/>
    </source>
</evidence>
<sequence>MTAYGLLISYEWCSGCQSCEVACKEEHGLTVGEWGIRVLKDGPWSKTGSETMGNDFNWNHIPVPTDLCDLCEVRVAEGKKPSCVHHCLAKCMEFGPVEELAQKLGSEPKQALFIPR</sequence>
<accession>A0ABT7DJN3</accession>
<evidence type="ECO:0000256" key="1">
    <source>
        <dbReference type="ARBA" id="ARBA00004196"/>
    </source>
</evidence>
<keyword evidence="5" id="KW-0408">Iron</keyword>
<proteinExistence type="predicted"/>
<keyword evidence="3" id="KW-0479">Metal-binding</keyword>
<keyword evidence="9" id="KW-1185">Reference proteome</keyword>
<comment type="caution">
    <text evidence="8">The sequence shown here is derived from an EMBL/GenBank/DDBJ whole genome shotgun (WGS) entry which is preliminary data.</text>
</comment>
<dbReference type="Gene3D" id="3.30.70.20">
    <property type="match status" value="1"/>
</dbReference>
<evidence type="ECO:0000256" key="3">
    <source>
        <dbReference type="ARBA" id="ARBA00022723"/>
    </source>
</evidence>
<evidence type="ECO:0000313" key="9">
    <source>
        <dbReference type="Proteomes" id="UP001232750"/>
    </source>
</evidence>
<protein>
    <submittedName>
        <fullName evidence="8">Oxidoreductase</fullName>
    </submittedName>
</protein>
<organism evidence="8 9">
    <name type="scientific">Gordonibacter faecis</name>
    <dbReference type="NCBI Taxonomy" id="3047475"/>
    <lineage>
        <taxon>Bacteria</taxon>
        <taxon>Bacillati</taxon>
        <taxon>Actinomycetota</taxon>
        <taxon>Coriobacteriia</taxon>
        <taxon>Eggerthellales</taxon>
        <taxon>Eggerthellaceae</taxon>
        <taxon>Gordonibacter</taxon>
    </lineage>
</organism>
<evidence type="ECO:0000256" key="2">
    <source>
        <dbReference type="ARBA" id="ARBA00022485"/>
    </source>
</evidence>
<feature type="domain" description="4Fe-4S ferredoxin-type" evidence="7">
    <location>
        <begin position="4"/>
        <end position="34"/>
    </location>
</feature>
<name>A0ABT7DJN3_9ACTN</name>
<comment type="subcellular location">
    <subcellularLocation>
        <location evidence="1">Cell envelope</location>
    </subcellularLocation>
</comment>
<dbReference type="Proteomes" id="UP001232750">
    <property type="component" value="Unassembled WGS sequence"/>
</dbReference>
<evidence type="ECO:0000256" key="5">
    <source>
        <dbReference type="ARBA" id="ARBA00023004"/>
    </source>
</evidence>
<gene>
    <name evidence="8" type="ORF">QNJ86_02845</name>
</gene>
<keyword evidence="4" id="KW-0677">Repeat</keyword>
<dbReference type="PANTHER" id="PTHR43545:SF6">
    <property type="entry name" value="FORMATE DEHYDROGENASE, NITRATE-INDUCIBLE, IRON-SULFUR SUBUNIT"/>
    <property type="match status" value="1"/>
</dbReference>
<evidence type="ECO:0000256" key="6">
    <source>
        <dbReference type="ARBA" id="ARBA00023014"/>
    </source>
</evidence>
<evidence type="ECO:0000313" key="8">
    <source>
        <dbReference type="EMBL" id="MDJ1649729.1"/>
    </source>
</evidence>
<dbReference type="InterPro" id="IPR017896">
    <property type="entry name" value="4Fe4S_Fe-S-bd"/>
</dbReference>
<dbReference type="PANTHER" id="PTHR43545">
    <property type="entry name" value="FORMATE DEHYDROGENASE, NITRATE-INDUCIBLE, IRON-SULFUR SUBUNIT"/>
    <property type="match status" value="1"/>
</dbReference>
<dbReference type="SUPFAM" id="SSF54862">
    <property type="entry name" value="4Fe-4S ferredoxins"/>
    <property type="match status" value="1"/>
</dbReference>
<dbReference type="InterPro" id="IPR051555">
    <property type="entry name" value="FDH_Electron_Transfer_Unit"/>
</dbReference>
<evidence type="ECO:0000259" key="7">
    <source>
        <dbReference type="PROSITE" id="PS51379"/>
    </source>
</evidence>